<dbReference type="AlphaFoldDB" id="K0S5L1"/>
<organism evidence="2 3">
    <name type="scientific">Thalassiosira oceanica</name>
    <name type="common">Marine diatom</name>
    <dbReference type="NCBI Taxonomy" id="159749"/>
    <lineage>
        <taxon>Eukaryota</taxon>
        <taxon>Sar</taxon>
        <taxon>Stramenopiles</taxon>
        <taxon>Ochrophyta</taxon>
        <taxon>Bacillariophyta</taxon>
        <taxon>Coscinodiscophyceae</taxon>
        <taxon>Thalassiosirophycidae</taxon>
        <taxon>Thalassiosirales</taxon>
        <taxon>Thalassiosiraceae</taxon>
        <taxon>Thalassiosira</taxon>
    </lineage>
</organism>
<dbReference type="EMBL" id="AGNL01020053">
    <property type="protein sequence ID" value="EJK61403.1"/>
    <property type="molecule type" value="Genomic_DNA"/>
</dbReference>
<comment type="caution">
    <text evidence="2">The sequence shown here is derived from an EMBL/GenBank/DDBJ whole genome shotgun (WGS) entry which is preliminary data.</text>
</comment>
<feature type="region of interest" description="Disordered" evidence="1">
    <location>
        <begin position="65"/>
        <end position="86"/>
    </location>
</feature>
<evidence type="ECO:0000256" key="1">
    <source>
        <dbReference type="SAM" id="MobiDB-lite"/>
    </source>
</evidence>
<keyword evidence="3" id="KW-1185">Reference proteome</keyword>
<evidence type="ECO:0000313" key="3">
    <source>
        <dbReference type="Proteomes" id="UP000266841"/>
    </source>
</evidence>
<reference evidence="2 3" key="1">
    <citation type="journal article" date="2012" name="Genome Biol.">
        <title>Genome and low-iron response of an oceanic diatom adapted to chronic iron limitation.</title>
        <authorList>
            <person name="Lommer M."/>
            <person name="Specht M."/>
            <person name="Roy A.S."/>
            <person name="Kraemer L."/>
            <person name="Andreson R."/>
            <person name="Gutowska M.A."/>
            <person name="Wolf J."/>
            <person name="Bergner S.V."/>
            <person name="Schilhabel M.B."/>
            <person name="Klostermeier U.C."/>
            <person name="Beiko R.G."/>
            <person name="Rosenstiel P."/>
            <person name="Hippler M."/>
            <person name="Laroche J."/>
        </authorList>
    </citation>
    <scope>NUCLEOTIDE SEQUENCE [LARGE SCALE GENOMIC DNA]</scope>
    <source>
        <strain evidence="2 3">CCMP1005</strain>
    </source>
</reference>
<evidence type="ECO:0000313" key="2">
    <source>
        <dbReference type="EMBL" id="EJK61403.1"/>
    </source>
</evidence>
<accession>K0S5L1</accession>
<gene>
    <name evidence="2" type="ORF">THAOC_18117</name>
</gene>
<feature type="non-terminal residue" evidence="2">
    <location>
        <position position="1"/>
    </location>
</feature>
<name>K0S5L1_THAOC</name>
<proteinExistence type="predicted"/>
<dbReference type="Proteomes" id="UP000266841">
    <property type="component" value="Unassembled WGS sequence"/>
</dbReference>
<protein>
    <submittedName>
        <fullName evidence="2">Uncharacterized protein</fullName>
    </submittedName>
</protein>
<sequence>LTQFRRKCYNLALTFASGVCLTASTYFLNDKVGPHLSISTFKRIESLSRPGFLLAQSTRPWAVSGALQGRRTPAPGAASGGLGPLRPRLMFWRSDLKPKLV</sequence>